<dbReference type="SMART" id="SM00980">
    <property type="entry name" value="THAP"/>
    <property type="match status" value="1"/>
</dbReference>
<sequence length="157" mass="17845">MPTTCSAHRCTNRAKSGSNIHFFRFPLSDAERLKGWLNAIGRIGFVPNAGSRLCSDHFERSDFYDNPGGSISSEDLPINLSARCAPDDVEVLNDSCLLTPVKLPLIITPSKRSFNQLTLPSPQRTPTRYRRKIKLLQQKVRRQNKTNYTYQLHIMLV</sequence>
<dbReference type="InterPro" id="IPR038441">
    <property type="entry name" value="THAP_Znf_sf"/>
</dbReference>
<evidence type="ECO:0000259" key="6">
    <source>
        <dbReference type="PROSITE" id="PS50950"/>
    </source>
</evidence>
<dbReference type="PANTHER" id="PTHR46600:SF11">
    <property type="entry name" value="THAP DOMAIN-CONTAINING PROTEIN 10"/>
    <property type="match status" value="1"/>
</dbReference>
<name>A0AAV0XR67_9HEMI</name>
<dbReference type="AlphaFoldDB" id="A0AAV0XR67"/>
<keyword evidence="4 5" id="KW-0238">DNA-binding</keyword>
<dbReference type="Proteomes" id="UP001160148">
    <property type="component" value="Unassembled WGS sequence"/>
</dbReference>
<dbReference type="SMART" id="SM00692">
    <property type="entry name" value="DM3"/>
    <property type="match status" value="1"/>
</dbReference>
<dbReference type="InterPro" id="IPR006612">
    <property type="entry name" value="THAP_Znf"/>
</dbReference>
<keyword evidence="2 5" id="KW-0863">Zinc-finger</keyword>
<dbReference type="InterPro" id="IPR026516">
    <property type="entry name" value="THAP1/10"/>
</dbReference>
<dbReference type="GO" id="GO:0008270">
    <property type="term" value="F:zinc ion binding"/>
    <property type="evidence" value="ECO:0007669"/>
    <property type="project" value="UniProtKB-KW"/>
</dbReference>
<accession>A0AAV0XR67</accession>
<reference evidence="7 8" key="1">
    <citation type="submission" date="2023-01" db="EMBL/GenBank/DDBJ databases">
        <authorList>
            <person name="Whitehead M."/>
        </authorList>
    </citation>
    <scope>NUCLEOTIDE SEQUENCE [LARGE SCALE GENOMIC DNA]</scope>
</reference>
<organism evidence="7 8">
    <name type="scientific">Macrosiphum euphorbiae</name>
    <name type="common">potato aphid</name>
    <dbReference type="NCBI Taxonomy" id="13131"/>
    <lineage>
        <taxon>Eukaryota</taxon>
        <taxon>Metazoa</taxon>
        <taxon>Ecdysozoa</taxon>
        <taxon>Arthropoda</taxon>
        <taxon>Hexapoda</taxon>
        <taxon>Insecta</taxon>
        <taxon>Pterygota</taxon>
        <taxon>Neoptera</taxon>
        <taxon>Paraneoptera</taxon>
        <taxon>Hemiptera</taxon>
        <taxon>Sternorrhyncha</taxon>
        <taxon>Aphidomorpha</taxon>
        <taxon>Aphidoidea</taxon>
        <taxon>Aphididae</taxon>
        <taxon>Macrosiphini</taxon>
        <taxon>Macrosiphum</taxon>
    </lineage>
</organism>
<comment type="caution">
    <text evidence="7">The sequence shown here is derived from an EMBL/GenBank/DDBJ whole genome shotgun (WGS) entry which is preliminary data.</text>
</comment>
<evidence type="ECO:0000313" key="8">
    <source>
        <dbReference type="Proteomes" id="UP001160148"/>
    </source>
</evidence>
<dbReference type="Pfam" id="PF05485">
    <property type="entry name" value="THAP"/>
    <property type="match status" value="1"/>
</dbReference>
<keyword evidence="3" id="KW-0862">Zinc</keyword>
<dbReference type="EMBL" id="CARXXK010000228">
    <property type="protein sequence ID" value="CAI6370149.1"/>
    <property type="molecule type" value="Genomic_DNA"/>
</dbReference>
<evidence type="ECO:0000256" key="5">
    <source>
        <dbReference type="PROSITE-ProRule" id="PRU00309"/>
    </source>
</evidence>
<dbReference type="PROSITE" id="PS50950">
    <property type="entry name" value="ZF_THAP"/>
    <property type="match status" value="1"/>
</dbReference>
<dbReference type="Gene3D" id="6.20.210.20">
    <property type="entry name" value="THAP domain"/>
    <property type="match status" value="1"/>
</dbReference>
<evidence type="ECO:0000256" key="2">
    <source>
        <dbReference type="ARBA" id="ARBA00022771"/>
    </source>
</evidence>
<gene>
    <name evidence="7" type="ORF">MEUPH1_LOCUS24299</name>
</gene>
<dbReference type="GO" id="GO:0043565">
    <property type="term" value="F:sequence-specific DNA binding"/>
    <property type="evidence" value="ECO:0007669"/>
    <property type="project" value="InterPro"/>
</dbReference>
<dbReference type="PANTHER" id="PTHR46600">
    <property type="entry name" value="THAP DOMAIN-CONTAINING"/>
    <property type="match status" value="1"/>
</dbReference>
<keyword evidence="1" id="KW-0479">Metal-binding</keyword>
<evidence type="ECO:0000256" key="4">
    <source>
        <dbReference type="ARBA" id="ARBA00023125"/>
    </source>
</evidence>
<proteinExistence type="predicted"/>
<keyword evidence="8" id="KW-1185">Reference proteome</keyword>
<feature type="domain" description="THAP-type" evidence="6">
    <location>
        <begin position="1"/>
        <end position="80"/>
    </location>
</feature>
<evidence type="ECO:0000256" key="1">
    <source>
        <dbReference type="ARBA" id="ARBA00022723"/>
    </source>
</evidence>
<evidence type="ECO:0000256" key="3">
    <source>
        <dbReference type="ARBA" id="ARBA00022833"/>
    </source>
</evidence>
<protein>
    <recommendedName>
        <fullName evidence="6">THAP-type domain-containing protein</fullName>
    </recommendedName>
</protein>
<evidence type="ECO:0000313" key="7">
    <source>
        <dbReference type="EMBL" id="CAI6370149.1"/>
    </source>
</evidence>
<dbReference type="SUPFAM" id="SSF57716">
    <property type="entry name" value="Glucocorticoid receptor-like (DNA-binding domain)"/>
    <property type="match status" value="1"/>
</dbReference>